<dbReference type="InterPro" id="IPR023635">
    <property type="entry name" value="Peptide_deformylase"/>
</dbReference>
<dbReference type="CDD" id="cd00487">
    <property type="entry name" value="Pep_deformylase"/>
    <property type="match status" value="1"/>
</dbReference>
<dbReference type="PRINTS" id="PR01576">
    <property type="entry name" value="PDEFORMYLASE"/>
</dbReference>
<dbReference type="HAMAP" id="MF_00163">
    <property type="entry name" value="Pep_deformylase"/>
    <property type="match status" value="1"/>
</dbReference>
<dbReference type="EC" id="3.5.1.88" evidence="2"/>
<evidence type="ECO:0000256" key="1">
    <source>
        <dbReference type="ARBA" id="ARBA00010759"/>
    </source>
</evidence>
<dbReference type="PANTHER" id="PTHR10458:SF22">
    <property type="entry name" value="PEPTIDE DEFORMYLASE"/>
    <property type="match status" value="1"/>
</dbReference>
<evidence type="ECO:0000313" key="3">
    <source>
        <dbReference type="EMBL" id="UVD81631.1"/>
    </source>
</evidence>
<dbReference type="SUPFAM" id="SSF56420">
    <property type="entry name" value="Peptide deformylase"/>
    <property type="match status" value="1"/>
</dbReference>
<feature type="binding site" evidence="2">
    <location>
        <position position="161"/>
    </location>
    <ligand>
        <name>Fe cation</name>
        <dbReference type="ChEBI" id="CHEBI:24875"/>
    </ligand>
</feature>
<dbReference type="PANTHER" id="PTHR10458">
    <property type="entry name" value="PEPTIDE DEFORMYLASE"/>
    <property type="match status" value="1"/>
</dbReference>
<comment type="function">
    <text evidence="2">Removes the formyl group from the N-terminal Met of newly synthesized proteins. Requires at least a dipeptide for an efficient rate of reaction. N-terminal L-methionine is a prerequisite for activity but the enzyme has broad specificity at other positions.</text>
</comment>
<evidence type="ECO:0000256" key="2">
    <source>
        <dbReference type="HAMAP-Rule" id="MF_00163"/>
    </source>
</evidence>
<keyword evidence="2" id="KW-0479">Metal-binding</keyword>
<dbReference type="RefSeq" id="WP_258210805.1">
    <property type="nucleotide sequence ID" value="NZ_CP102734.1"/>
</dbReference>
<protein>
    <recommendedName>
        <fullName evidence="2">Peptide deformylase</fullName>
        <shortName evidence="2">PDF</shortName>
        <ecNumber evidence="2">3.5.1.88</ecNumber>
    </recommendedName>
    <alternativeName>
        <fullName evidence="2">Polypeptide deformylase</fullName>
    </alternativeName>
</protein>
<comment type="catalytic activity">
    <reaction evidence="2">
        <text>N-terminal N-formyl-L-methionyl-[peptide] + H2O = N-terminal L-methionyl-[peptide] + formate</text>
        <dbReference type="Rhea" id="RHEA:24420"/>
        <dbReference type="Rhea" id="RHEA-COMP:10639"/>
        <dbReference type="Rhea" id="RHEA-COMP:10640"/>
        <dbReference type="ChEBI" id="CHEBI:15377"/>
        <dbReference type="ChEBI" id="CHEBI:15740"/>
        <dbReference type="ChEBI" id="CHEBI:49298"/>
        <dbReference type="ChEBI" id="CHEBI:64731"/>
        <dbReference type="EC" id="3.5.1.88"/>
    </reaction>
</comment>
<dbReference type="Pfam" id="PF01327">
    <property type="entry name" value="Pep_deformylase"/>
    <property type="match status" value="1"/>
</dbReference>
<feature type="binding site" evidence="2">
    <location>
        <position position="110"/>
    </location>
    <ligand>
        <name>Fe cation</name>
        <dbReference type="ChEBI" id="CHEBI:24875"/>
    </ligand>
</feature>
<dbReference type="Proteomes" id="UP001059252">
    <property type="component" value="Chromosome"/>
</dbReference>
<dbReference type="GO" id="GO:0042586">
    <property type="term" value="F:peptide deformylase activity"/>
    <property type="evidence" value="ECO:0007669"/>
    <property type="project" value="UniProtKB-EC"/>
</dbReference>
<organism evidence="3 4">
    <name type="scientific">Mycoplasma iguanae</name>
    <dbReference type="NCBI Taxonomy" id="292461"/>
    <lineage>
        <taxon>Bacteria</taxon>
        <taxon>Bacillati</taxon>
        <taxon>Mycoplasmatota</taxon>
        <taxon>Mollicutes</taxon>
        <taxon>Mycoplasmataceae</taxon>
        <taxon>Mycoplasma</taxon>
    </lineage>
</organism>
<accession>A0ABY5R8M2</accession>
<feature type="binding site" evidence="2">
    <location>
        <position position="157"/>
    </location>
    <ligand>
        <name>Fe cation</name>
        <dbReference type="ChEBI" id="CHEBI:24875"/>
    </ligand>
</feature>
<proteinExistence type="inferred from homology"/>
<sequence>MNIKPVYLPQFPKKVLREKSQDVLLPLSQEDIDLAEQMIKHIDYSQEPGQKIYRPGVGVAAVQYGILKNMFYIYLPPEKSNDVGFKDVIINPQILGYSEAEVALSMGEGCLSVPDSYEHQNGYVVRKNKIVVKAYSYFQKQYVTFRASGYLAIVFQHELDHLQGKLFIDRINKEKPWAKKDGVEYL</sequence>
<gene>
    <name evidence="2 3" type="primary">def</name>
    <name evidence="3" type="ORF">NV226_02810</name>
</gene>
<keyword evidence="4" id="KW-1185">Reference proteome</keyword>
<evidence type="ECO:0000313" key="4">
    <source>
        <dbReference type="Proteomes" id="UP001059252"/>
    </source>
</evidence>
<dbReference type="Gene3D" id="3.90.45.10">
    <property type="entry name" value="Peptide deformylase"/>
    <property type="match status" value="1"/>
</dbReference>
<keyword evidence="2" id="KW-0408">Iron</keyword>
<dbReference type="InterPro" id="IPR036821">
    <property type="entry name" value="Peptide_deformylase_sf"/>
</dbReference>
<dbReference type="NCBIfam" id="TIGR00079">
    <property type="entry name" value="pept_deformyl"/>
    <property type="match status" value="1"/>
</dbReference>
<name>A0ABY5R8M2_9MOLU</name>
<reference evidence="3" key="1">
    <citation type="submission" date="2022-08" db="EMBL/GenBank/DDBJ databases">
        <title>Complete genome of Mycoplasma iguanae type strain 2327.</title>
        <authorList>
            <person name="Spergser J."/>
        </authorList>
    </citation>
    <scope>NUCLEOTIDE SEQUENCE</scope>
    <source>
        <strain evidence="3">2327</strain>
    </source>
</reference>
<comment type="cofactor">
    <cofactor evidence="2">
        <name>Fe(2+)</name>
        <dbReference type="ChEBI" id="CHEBI:29033"/>
    </cofactor>
    <text evidence="2">Binds 1 Fe(2+) ion.</text>
</comment>
<feature type="active site" evidence="2">
    <location>
        <position position="158"/>
    </location>
</feature>
<dbReference type="EMBL" id="CP102734">
    <property type="protein sequence ID" value="UVD81631.1"/>
    <property type="molecule type" value="Genomic_DNA"/>
</dbReference>
<dbReference type="PIRSF" id="PIRSF004749">
    <property type="entry name" value="Pep_def"/>
    <property type="match status" value="1"/>
</dbReference>
<comment type="similarity">
    <text evidence="1 2">Belongs to the polypeptide deformylase family.</text>
</comment>
<keyword evidence="2 3" id="KW-0378">Hydrolase</keyword>
<keyword evidence="2" id="KW-0648">Protein biosynthesis</keyword>